<evidence type="ECO:0000256" key="10">
    <source>
        <dbReference type="ARBA" id="ARBA00023180"/>
    </source>
</evidence>
<feature type="disulfide bond" evidence="12">
    <location>
        <begin position="322"/>
        <end position="331"/>
    </location>
</feature>
<dbReference type="FunFam" id="2.10.25.10:FF:000280">
    <property type="entry name" value="Laminin subunit beta 4"/>
    <property type="match status" value="1"/>
</dbReference>
<protein>
    <submittedName>
        <fullName evidence="15">LAMB1 protein</fullName>
    </submittedName>
</protein>
<feature type="non-terminal residue" evidence="15">
    <location>
        <position position="1"/>
    </location>
</feature>
<dbReference type="PRINTS" id="PR00011">
    <property type="entry name" value="EGFLAMININ"/>
</dbReference>
<keyword evidence="16" id="KW-1185">Reference proteome</keyword>
<dbReference type="GO" id="GO:0070831">
    <property type="term" value="P:basement membrane assembly"/>
    <property type="evidence" value="ECO:0007669"/>
    <property type="project" value="TreeGrafter"/>
</dbReference>
<dbReference type="PROSITE" id="PS01248">
    <property type="entry name" value="EGF_LAM_1"/>
    <property type="match status" value="1"/>
</dbReference>
<keyword evidence="7" id="KW-0130">Cell adhesion</keyword>
<feature type="domain" description="Laminin EGF-like" evidence="13">
    <location>
        <begin position="257"/>
        <end position="302"/>
    </location>
</feature>
<dbReference type="GO" id="GO:0009888">
    <property type="term" value="P:tissue development"/>
    <property type="evidence" value="ECO:0007669"/>
    <property type="project" value="TreeGrafter"/>
</dbReference>
<dbReference type="GO" id="GO:0043256">
    <property type="term" value="C:laminin complex"/>
    <property type="evidence" value="ECO:0007669"/>
    <property type="project" value="TreeGrafter"/>
</dbReference>
<dbReference type="FunFam" id="2.10.25.10:FF:000209">
    <property type="entry name" value="Laminin subunit alpha 5"/>
    <property type="match status" value="1"/>
</dbReference>
<keyword evidence="2" id="KW-0964">Secreted</keyword>
<keyword evidence="6" id="KW-0084">Basement membrane</keyword>
<dbReference type="Pfam" id="PF21199">
    <property type="entry name" value="LAMININ_IV_B"/>
    <property type="match status" value="1"/>
</dbReference>
<dbReference type="CDD" id="cd00055">
    <property type="entry name" value="EGF_Lam"/>
    <property type="match status" value="3"/>
</dbReference>
<proteinExistence type="predicted"/>
<evidence type="ECO:0000256" key="3">
    <source>
        <dbReference type="ARBA" id="ARBA00022530"/>
    </source>
</evidence>
<dbReference type="InterPro" id="IPR013015">
    <property type="entry name" value="Laminin_IV_B"/>
</dbReference>
<feature type="disulfide bond" evidence="12">
    <location>
        <begin position="278"/>
        <end position="287"/>
    </location>
</feature>
<comment type="subcellular location">
    <subcellularLocation>
        <location evidence="1">Secreted</location>
        <location evidence="1">Extracellular space</location>
        <location evidence="1">Extracellular matrix</location>
        <location evidence="1">Basement membrane</location>
    </subcellularLocation>
</comment>
<feature type="disulfide bond" evidence="12">
    <location>
        <begin position="209"/>
        <end position="221"/>
    </location>
</feature>
<sequence length="333" mass="36304">RTEPCRCPAQPDVEEVVRDGAGRMVTWTGSGFARVRDGAGLTFRVDNVPYPMDYELLLRYEPESAEDWEAVVGVSSRALPTSPRCGNLLPSEQMYRESLPHSQRYVVLPQPICLERGVSYTLRLELGCATARQDPTASVLIDSLVLLPRYSSLEMFIAGDPGSMDRRETFERYRCAQPFHAAGPSPVAEPCSSLLHSLSAILHDGALPCLCDPQGSLSAECQPQGGQCRCKPNVMGRRCHRCSPGTFGFGPAGCRACQCSSEGSVSTVCDSTTGQCSCREGAHGPRCDRCQPGHWGFPACRPCQCNGHAEDCDPRTGSCLRCRDHTTGRHCER</sequence>
<dbReference type="InterPro" id="IPR002049">
    <property type="entry name" value="LE_dom"/>
</dbReference>
<evidence type="ECO:0000256" key="5">
    <source>
        <dbReference type="ARBA" id="ARBA00022737"/>
    </source>
</evidence>
<gene>
    <name evidence="15" type="primary">Lamb1_0</name>
    <name evidence="15" type="ORF">HYDTET_R15369</name>
</gene>
<keyword evidence="5" id="KW-0677">Repeat</keyword>
<dbReference type="SMART" id="SM00180">
    <property type="entry name" value="EGF_Lam"/>
    <property type="match status" value="3"/>
</dbReference>
<evidence type="ECO:0000256" key="1">
    <source>
        <dbReference type="ARBA" id="ARBA00004302"/>
    </source>
</evidence>
<feature type="domain" description="Laminin IV type B" evidence="14">
    <location>
        <begin position="1"/>
        <end position="203"/>
    </location>
</feature>
<dbReference type="Pfam" id="PF24973">
    <property type="entry name" value="EGF_LMN_ATRN"/>
    <property type="match status" value="1"/>
</dbReference>
<dbReference type="InterPro" id="IPR050440">
    <property type="entry name" value="Laminin/Netrin_ECM"/>
</dbReference>
<evidence type="ECO:0000313" key="15">
    <source>
        <dbReference type="EMBL" id="NXH75212.1"/>
    </source>
</evidence>
<dbReference type="FunFam" id="2.10.25.10:FF:000188">
    <property type="entry name" value="Laminin subunit gamma 2"/>
    <property type="match status" value="1"/>
</dbReference>
<evidence type="ECO:0000256" key="8">
    <source>
        <dbReference type="ARBA" id="ARBA00023054"/>
    </source>
</evidence>
<dbReference type="OrthoDB" id="5985440at2759"/>
<accession>A0A7K9MKR6</accession>
<keyword evidence="8" id="KW-0175">Coiled coil</keyword>
<dbReference type="Pfam" id="PF00053">
    <property type="entry name" value="EGF_laminin"/>
    <property type="match status" value="2"/>
</dbReference>
<dbReference type="InterPro" id="IPR056863">
    <property type="entry name" value="LMN_ATRN_NET-like_EGF"/>
</dbReference>
<dbReference type="Proteomes" id="UP000527232">
    <property type="component" value="Unassembled WGS sequence"/>
</dbReference>
<dbReference type="GO" id="GO:0034446">
    <property type="term" value="P:substrate adhesion-dependent cell spreading"/>
    <property type="evidence" value="ECO:0007669"/>
    <property type="project" value="TreeGrafter"/>
</dbReference>
<dbReference type="AlphaFoldDB" id="A0A7K9MKR6"/>
<evidence type="ECO:0000256" key="4">
    <source>
        <dbReference type="ARBA" id="ARBA00022729"/>
    </source>
</evidence>
<dbReference type="SUPFAM" id="SSF57196">
    <property type="entry name" value="EGF/Laminin"/>
    <property type="match status" value="3"/>
</dbReference>
<feature type="domain" description="Laminin EGF-like" evidence="13">
    <location>
        <begin position="303"/>
        <end position="333"/>
    </location>
</feature>
<evidence type="ECO:0000259" key="13">
    <source>
        <dbReference type="PROSITE" id="PS50027"/>
    </source>
</evidence>
<comment type="caution">
    <text evidence="15">The sequence shown here is derived from an EMBL/GenBank/DDBJ whole genome shotgun (WGS) entry which is preliminary data.</text>
</comment>
<dbReference type="PROSITE" id="PS50027">
    <property type="entry name" value="EGF_LAM_2"/>
    <property type="match status" value="3"/>
</dbReference>
<keyword evidence="10" id="KW-0325">Glycoprotein</keyword>
<keyword evidence="4" id="KW-0732">Signal</keyword>
<name>A0A7K9MKR6_OCETE</name>
<dbReference type="PANTHER" id="PTHR10574:SF36">
    <property type="entry name" value="LAMININ SUBUNIT BETA-2"/>
    <property type="match status" value="1"/>
</dbReference>
<keyword evidence="9 12" id="KW-1015">Disulfide bond</keyword>
<evidence type="ECO:0000313" key="16">
    <source>
        <dbReference type="Proteomes" id="UP000527232"/>
    </source>
</evidence>
<evidence type="ECO:0000256" key="12">
    <source>
        <dbReference type="PROSITE-ProRule" id="PRU00460"/>
    </source>
</evidence>
<feature type="disulfide bond" evidence="12">
    <location>
        <begin position="257"/>
        <end position="269"/>
    </location>
</feature>
<organism evidence="15 16">
    <name type="scientific">Oceanodroma tethys</name>
    <name type="common">Wedge-rumped storm-petrel</name>
    <name type="synonym">Hydrobates tethys</name>
    <dbReference type="NCBI Taxonomy" id="79633"/>
    <lineage>
        <taxon>Eukaryota</taxon>
        <taxon>Metazoa</taxon>
        <taxon>Chordata</taxon>
        <taxon>Craniata</taxon>
        <taxon>Vertebrata</taxon>
        <taxon>Euteleostomi</taxon>
        <taxon>Archelosauria</taxon>
        <taxon>Archosauria</taxon>
        <taxon>Dinosauria</taxon>
        <taxon>Saurischia</taxon>
        <taxon>Theropoda</taxon>
        <taxon>Coelurosauria</taxon>
        <taxon>Aves</taxon>
        <taxon>Neognathae</taxon>
        <taxon>Neoaves</taxon>
        <taxon>Aequornithes</taxon>
        <taxon>Procellariiformes</taxon>
        <taxon>Hydrobatidae</taxon>
        <taxon>Oceanodroma</taxon>
    </lineage>
</organism>
<evidence type="ECO:0000256" key="6">
    <source>
        <dbReference type="ARBA" id="ARBA00022869"/>
    </source>
</evidence>
<evidence type="ECO:0000256" key="7">
    <source>
        <dbReference type="ARBA" id="ARBA00022889"/>
    </source>
</evidence>
<evidence type="ECO:0000256" key="9">
    <source>
        <dbReference type="ARBA" id="ARBA00023157"/>
    </source>
</evidence>
<feature type="non-terminal residue" evidence="15">
    <location>
        <position position="333"/>
    </location>
</feature>
<dbReference type="PANTHER" id="PTHR10574">
    <property type="entry name" value="NETRIN/LAMININ-RELATED"/>
    <property type="match status" value="1"/>
</dbReference>
<evidence type="ECO:0000256" key="2">
    <source>
        <dbReference type="ARBA" id="ARBA00022525"/>
    </source>
</evidence>
<dbReference type="GO" id="GO:0016477">
    <property type="term" value="P:cell migration"/>
    <property type="evidence" value="ECO:0007669"/>
    <property type="project" value="TreeGrafter"/>
</dbReference>
<reference evidence="15 16" key="1">
    <citation type="submission" date="2019-09" db="EMBL/GenBank/DDBJ databases">
        <title>Bird 10,000 Genomes (B10K) Project - Family phase.</title>
        <authorList>
            <person name="Zhang G."/>
        </authorList>
    </citation>
    <scope>NUCLEOTIDE SEQUENCE [LARGE SCALE GENOMIC DNA]</scope>
    <source>
        <strain evidence="15">B10K-DU-001-32</strain>
        <tissue evidence="15">Muscle</tissue>
    </source>
</reference>
<feature type="disulfide bond" evidence="12">
    <location>
        <begin position="230"/>
        <end position="239"/>
    </location>
</feature>
<dbReference type="PROSITE" id="PS51116">
    <property type="entry name" value="LAMININ_IVB"/>
    <property type="match status" value="1"/>
</dbReference>
<keyword evidence="11 12" id="KW-0424">Laminin EGF-like domain</keyword>
<feature type="disulfide bond" evidence="12">
    <location>
        <begin position="211"/>
        <end position="228"/>
    </location>
</feature>
<keyword evidence="3" id="KW-0272">Extracellular matrix</keyword>
<dbReference type="EMBL" id="VWZR01013809">
    <property type="protein sequence ID" value="NXH75212.1"/>
    <property type="molecule type" value="Genomic_DNA"/>
</dbReference>
<evidence type="ECO:0000259" key="14">
    <source>
        <dbReference type="PROSITE" id="PS51116"/>
    </source>
</evidence>
<comment type="caution">
    <text evidence="12">Lacks conserved residue(s) required for the propagation of feature annotation.</text>
</comment>
<evidence type="ECO:0000256" key="11">
    <source>
        <dbReference type="ARBA" id="ARBA00023292"/>
    </source>
</evidence>
<dbReference type="GO" id="GO:0009887">
    <property type="term" value="P:animal organ morphogenesis"/>
    <property type="evidence" value="ECO:0007669"/>
    <property type="project" value="TreeGrafter"/>
</dbReference>
<dbReference type="Gene3D" id="2.10.25.10">
    <property type="entry name" value="Laminin"/>
    <property type="match status" value="3"/>
</dbReference>
<feature type="domain" description="Laminin EGF-like" evidence="13">
    <location>
        <begin position="209"/>
        <end position="256"/>
    </location>
</feature>
<dbReference type="GO" id="GO:0007411">
    <property type="term" value="P:axon guidance"/>
    <property type="evidence" value="ECO:0007669"/>
    <property type="project" value="TreeGrafter"/>
</dbReference>
<feature type="disulfide bond" evidence="12">
    <location>
        <begin position="259"/>
        <end position="276"/>
    </location>
</feature>